<dbReference type="PANTHER" id="PTHR11439">
    <property type="entry name" value="GAG-POL-RELATED RETROTRANSPOSON"/>
    <property type="match status" value="1"/>
</dbReference>
<reference evidence="2" key="1">
    <citation type="submission" date="2017-03" db="EMBL/GenBank/DDBJ databases">
        <title>Phytopthora megakarya and P. palmivora, two closely related causual agents of cacao black pod achieved similar genome size and gene model numbers by different mechanisms.</title>
        <authorList>
            <person name="Ali S."/>
            <person name="Shao J."/>
            <person name="Larry D.J."/>
            <person name="Kronmiller B."/>
            <person name="Shen D."/>
            <person name="Strem M.D."/>
            <person name="Melnick R.L."/>
            <person name="Guiltinan M.J."/>
            <person name="Tyler B.M."/>
            <person name="Meinhardt L.W."/>
            <person name="Bailey B.A."/>
        </authorList>
    </citation>
    <scope>NUCLEOTIDE SEQUENCE [LARGE SCALE GENOMIC DNA]</scope>
    <source>
        <strain evidence="2">zdho120</strain>
    </source>
</reference>
<evidence type="ECO:0000313" key="2">
    <source>
        <dbReference type="Proteomes" id="UP000198211"/>
    </source>
</evidence>
<dbReference type="PANTHER" id="PTHR11439:SF440">
    <property type="entry name" value="INTEGRASE CATALYTIC DOMAIN-CONTAINING PROTEIN"/>
    <property type="match status" value="1"/>
</dbReference>
<gene>
    <name evidence="1" type="ORF">PHMEG_0006697</name>
</gene>
<accession>A0A225WNB2</accession>
<organism evidence="1 2">
    <name type="scientific">Phytophthora megakarya</name>
    <dbReference type="NCBI Taxonomy" id="4795"/>
    <lineage>
        <taxon>Eukaryota</taxon>
        <taxon>Sar</taxon>
        <taxon>Stramenopiles</taxon>
        <taxon>Oomycota</taxon>
        <taxon>Peronosporomycetes</taxon>
        <taxon>Peronosporales</taxon>
        <taxon>Peronosporaceae</taxon>
        <taxon>Phytophthora</taxon>
    </lineage>
</organism>
<protein>
    <submittedName>
        <fullName evidence="1">Retrotransposon Tca5 Polyprotein</fullName>
    </submittedName>
</protein>
<sequence>MKHWDIGIKVVHYLLKTKDVGITYDSLLGTELTAYSDADWSSNRYDRRSVSDMMLMMCGAPVMWRSTFQKTVALSLTEIEYMALSECIKEVV</sequence>
<proteinExistence type="predicted"/>
<dbReference type="CDD" id="cd09272">
    <property type="entry name" value="RNase_HI_RT_Ty1"/>
    <property type="match status" value="1"/>
</dbReference>
<dbReference type="OrthoDB" id="119130at2759"/>
<dbReference type="EMBL" id="NBNE01000487">
    <property type="protein sequence ID" value="OWZ19113.1"/>
    <property type="molecule type" value="Genomic_DNA"/>
</dbReference>
<comment type="caution">
    <text evidence="1">The sequence shown here is derived from an EMBL/GenBank/DDBJ whole genome shotgun (WGS) entry which is preliminary data.</text>
</comment>
<name>A0A225WNB2_9STRA</name>
<keyword evidence="2" id="KW-1185">Reference proteome</keyword>
<dbReference type="Proteomes" id="UP000198211">
    <property type="component" value="Unassembled WGS sequence"/>
</dbReference>
<dbReference type="STRING" id="4795.A0A225WNB2"/>
<dbReference type="AlphaFoldDB" id="A0A225WNB2"/>
<evidence type="ECO:0000313" key="1">
    <source>
        <dbReference type="EMBL" id="OWZ19113.1"/>
    </source>
</evidence>